<dbReference type="SUPFAM" id="SSF55816">
    <property type="entry name" value="5'-nucleotidase (syn. UDP-sugar hydrolase), C-terminal domain"/>
    <property type="match status" value="1"/>
</dbReference>
<organism evidence="3 4">
    <name type="scientific">Cladobotryum mycophilum</name>
    <dbReference type="NCBI Taxonomy" id="491253"/>
    <lineage>
        <taxon>Eukaryota</taxon>
        <taxon>Fungi</taxon>
        <taxon>Dikarya</taxon>
        <taxon>Ascomycota</taxon>
        <taxon>Pezizomycotina</taxon>
        <taxon>Sordariomycetes</taxon>
        <taxon>Hypocreomycetidae</taxon>
        <taxon>Hypocreales</taxon>
        <taxon>Hypocreaceae</taxon>
        <taxon>Cladobotryum</taxon>
    </lineage>
</organism>
<dbReference type="PANTHER" id="PTHR11575">
    <property type="entry name" value="5'-NUCLEOTIDASE-RELATED"/>
    <property type="match status" value="1"/>
</dbReference>
<dbReference type="Proteomes" id="UP001338125">
    <property type="component" value="Unassembled WGS sequence"/>
</dbReference>
<dbReference type="InterPro" id="IPR053828">
    <property type="entry name" value="Nucleosidase_C"/>
</dbReference>
<dbReference type="Gene3D" id="3.60.21.10">
    <property type="match status" value="1"/>
</dbReference>
<dbReference type="Gene3D" id="3.90.780.10">
    <property type="entry name" value="5'-Nucleotidase, C-terminal domain"/>
    <property type="match status" value="1"/>
</dbReference>
<accession>A0ABR0SJ03</accession>
<evidence type="ECO:0000259" key="2">
    <source>
        <dbReference type="Pfam" id="PF21953"/>
    </source>
</evidence>
<dbReference type="Pfam" id="PF21953">
    <property type="entry name" value="NadN_nucleosid_C"/>
    <property type="match status" value="1"/>
</dbReference>
<dbReference type="CDD" id="cd07407">
    <property type="entry name" value="MPP_YHR202W_N"/>
    <property type="match status" value="1"/>
</dbReference>
<dbReference type="InterPro" id="IPR029052">
    <property type="entry name" value="Metallo-depent_PP-like"/>
</dbReference>
<sequence length="652" mass="73154">MTKLEYLSILGRLAILVPLALACGDNSNCYGPSSAVEHVRQVKRMQPGAPGAVSGPKGPLEWGQVNFLHTTDSHGWLEGHLKEQNYGADWGDFASFAKYMKHKANQMGVDMLMIDTGDLHDGTGLSDSTNPDGDKSMPIFKEIDFDLLTIGNHELYVTEVALQMFTQYAHKWGDRYLTSNVKVYNQTSRQYEYVGATHRYFTTAMGLRVMAFGVLFDFNLNSNISQVIPAKDMIQKQWFIDALNTDKPIDMFILIGHNPVNISDPVSTMKTVWDGIRAQPKYRKTPIQVFGGHTHIRDFAVYDESSIAIESGCYCETLGWVSMSGFNSSTSGFRGPRNPVGVLNPSRKALNSSTSPFVYSRRYLDWNRKTFVYHSTNDSATFDDPYGLHITGDITTTRAGLKLGDVYGCAPETWCINCVPFGEKGDIYTGVVAPAIASVVVNQSRADKSRLYLGNTGIVRFDLHKGPFTYDDNFIVAPIRDVFMYIADVPFSLAREAIDRLNTPPRKRDDLAYMPLPRAECINPALDVAPDSHQNHHQVRSVMRRQELVPGHVTKDAWGTDGDDTLHTSIAGYKLPRYFEAQAGFPQTGNPDKVDLVFFDFLEKRILPQLGANYTHEMVHCYINCNFTTQDFMLPYAKKVWQANINNCPLEK</sequence>
<dbReference type="InterPro" id="IPR041823">
    <property type="entry name" value="YHR202W_N"/>
</dbReference>
<keyword evidence="4" id="KW-1185">Reference proteome</keyword>
<reference evidence="3 4" key="1">
    <citation type="submission" date="2024-01" db="EMBL/GenBank/DDBJ databases">
        <title>Complete genome of Cladobotryum mycophilum ATHUM6906.</title>
        <authorList>
            <person name="Christinaki A.C."/>
            <person name="Myridakis A.I."/>
            <person name="Kouvelis V.N."/>
        </authorList>
    </citation>
    <scope>NUCLEOTIDE SEQUENCE [LARGE SCALE GENOMIC DNA]</scope>
    <source>
        <strain evidence="3 4">ATHUM6906</strain>
    </source>
</reference>
<comment type="caution">
    <text evidence="3">The sequence shown here is derived from an EMBL/GenBank/DDBJ whole genome shotgun (WGS) entry which is preliminary data.</text>
</comment>
<dbReference type="PANTHER" id="PTHR11575:SF22">
    <property type="entry name" value="ADL392WP"/>
    <property type="match status" value="1"/>
</dbReference>
<feature type="chain" id="PRO_5045712065" evidence="1">
    <location>
        <begin position="23"/>
        <end position="652"/>
    </location>
</feature>
<proteinExistence type="predicted"/>
<protein>
    <submittedName>
        <fullName evidence="3">Secreted protein</fullName>
    </submittedName>
</protein>
<name>A0ABR0SJ03_9HYPO</name>
<dbReference type="EMBL" id="JAVFKD010000012">
    <property type="protein sequence ID" value="KAK5991831.1"/>
    <property type="molecule type" value="Genomic_DNA"/>
</dbReference>
<feature type="domain" description="Putative 5'-nucleotidase C-terminal" evidence="2">
    <location>
        <begin position="413"/>
        <end position="607"/>
    </location>
</feature>
<dbReference type="InterPro" id="IPR006179">
    <property type="entry name" value="5_nucleotidase/apyrase"/>
</dbReference>
<evidence type="ECO:0000313" key="3">
    <source>
        <dbReference type="EMBL" id="KAK5991831.1"/>
    </source>
</evidence>
<dbReference type="InterPro" id="IPR014485">
    <property type="entry name" value="Pesterase_C1039"/>
</dbReference>
<feature type="signal peptide" evidence="1">
    <location>
        <begin position="1"/>
        <end position="22"/>
    </location>
</feature>
<dbReference type="InterPro" id="IPR036907">
    <property type="entry name" value="5'-Nucleotdase_C_sf"/>
</dbReference>
<gene>
    <name evidence="3" type="ORF">PT974_05217</name>
</gene>
<evidence type="ECO:0000256" key="1">
    <source>
        <dbReference type="SAM" id="SignalP"/>
    </source>
</evidence>
<keyword evidence="1" id="KW-0732">Signal</keyword>
<evidence type="ECO:0000313" key="4">
    <source>
        <dbReference type="Proteomes" id="UP001338125"/>
    </source>
</evidence>
<dbReference type="SUPFAM" id="SSF56300">
    <property type="entry name" value="Metallo-dependent phosphatases"/>
    <property type="match status" value="1"/>
</dbReference>
<dbReference type="PIRSF" id="PIRSF017316">
    <property type="entry name" value="Pesterase_C1039"/>
    <property type="match status" value="1"/>
</dbReference>
<dbReference type="PROSITE" id="PS51257">
    <property type="entry name" value="PROKAR_LIPOPROTEIN"/>
    <property type="match status" value="1"/>
</dbReference>